<dbReference type="GO" id="GO:0005737">
    <property type="term" value="C:cytoplasm"/>
    <property type="evidence" value="ECO:0007669"/>
    <property type="project" value="TreeGrafter"/>
</dbReference>
<keyword evidence="4 12" id="KW-0548">Nucleotidyltransferase</keyword>
<dbReference type="GO" id="GO:0000428">
    <property type="term" value="C:DNA-directed RNA polymerase complex"/>
    <property type="evidence" value="ECO:0007669"/>
    <property type="project" value="UniProtKB-KW"/>
</dbReference>
<comment type="function">
    <text evidence="12 13">RNA polymerase that catalyzes the synthesis of short RNA molecules used as primers for DNA polymerase during DNA replication.</text>
</comment>
<gene>
    <name evidence="12 16" type="primary">dnaG</name>
    <name evidence="16" type="ORF">C0187_05480</name>
</gene>
<accession>A0A2J6WJS8</accession>
<dbReference type="SMART" id="SM00400">
    <property type="entry name" value="ZnF_CHCC"/>
    <property type="match status" value="1"/>
</dbReference>
<keyword evidence="2 12" id="KW-0639">Primosome</keyword>
<evidence type="ECO:0000256" key="10">
    <source>
        <dbReference type="ARBA" id="ARBA00023125"/>
    </source>
</evidence>
<keyword evidence="11 12" id="KW-0804">Transcription</keyword>
<evidence type="ECO:0000256" key="12">
    <source>
        <dbReference type="HAMAP-Rule" id="MF_00974"/>
    </source>
</evidence>
<dbReference type="Gene3D" id="3.40.1360.10">
    <property type="match status" value="1"/>
</dbReference>
<dbReference type="PANTHER" id="PTHR30313:SF2">
    <property type="entry name" value="DNA PRIMASE"/>
    <property type="match status" value="1"/>
</dbReference>
<evidence type="ECO:0000256" key="1">
    <source>
        <dbReference type="ARBA" id="ARBA00022478"/>
    </source>
</evidence>
<keyword evidence="3 12" id="KW-0808">Transferase</keyword>
<dbReference type="InterPro" id="IPR013264">
    <property type="entry name" value="DNAG_N"/>
</dbReference>
<proteinExistence type="inferred from homology"/>
<dbReference type="GO" id="GO:0006269">
    <property type="term" value="P:DNA replication, synthesis of primer"/>
    <property type="evidence" value="ECO:0007669"/>
    <property type="project" value="UniProtKB-UniRule"/>
</dbReference>
<dbReference type="InterPro" id="IPR036977">
    <property type="entry name" value="DNA_primase_Znf_CHC2"/>
</dbReference>
<evidence type="ECO:0000256" key="3">
    <source>
        <dbReference type="ARBA" id="ARBA00022679"/>
    </source>
</evidence>
<dbReference type="PANTHER" id="PTHR30313">
    <property type="entry name" value="DNA PRIMASE"/>
    <property type="match status" value="1"/>
</dbReference>
<dbReference type="NCBIfam" id="TIGR01391">
    <property type="entry name" value="dnaG"/>
    <property type="match status" value="1"/>
</dbReference>
<dbReference type="InterPro" id="IPR006295">
    <property type="entry name" value="DNA_primase_DnaG"/>
</dbReference>
<dbReference type="Gene3D" id="3.90.580.10">
    <property type="entry name" value="Zinc finger, CHC2-type domain"/>
    <property type="match status" value="1"/>
</dbReference>
<keyword evidence="6 12" id="KW-0479">Metal-binding</keyword>
<dbReference type="SMART" id="SM00493">
    <property type="entry name" value="TOPRIM"/>
    <property type="match status" value="1"/>
</dbReference>
<dbReference type="Gene3D" id="3.90.980.10">
    <property type="entry name" value="DNA primase, catalytic core, N-terminal domain"/>
    <property type="match status" value="1"/>
</dbReference>
<dbReference type="Gene3D" id="1.10.860.10">
    <property type="entry name" value="DNAb Helicase, Chain A"/>
    <property type="match status" value="1"/>
</dbReference>
<dbReference type="AlphaFoldDB" id="A0A2J6WJS8"/>
<sequence>MKFFSIFIVRFLICNMKKIYLKNFFLSILYFYMNDVRDIILDRIDIADYISQYVDLKRYGSYYKGLCPFHNEKTPSFIVTPSKRLFHCFGCGAAGNLITFVMKYNNLSYVDALRMLAAKAGIDFEKTEKVDKSLVFLKQLHLDIQLLSQKYLFEEPGKFCLEYVLKRGFSELEITEFGLGIIPKGFNLDSILKKYSIDVIKKSGLFYYRDGKNIFKMAGRLLFPIKDQFGEVIAFSGRDLVGEDPKYINSPETPIFKKGSLLYNLDKAKEFALSQKSLFVVEGYFDVIRMWSKGYKNVVSSMGTAFTIEQAMLIKRYAENPIVVFDGDQAGINAAYRTIEPFVAINTIPEVVFLPKGEDPDSLLLKDKEIFDDCISKRKDLLILMAEIYSKKEGSLSVRASNFKSLIKKLDNFPEANLKNIYLTKIKDIFNIDFEIIYKNKNIKKLQNNQKSIKYIYEDDFLSALMQINDEEVVSGVIDGIEKEYFLQDDRRRIFEKIVDNLNNSGNIDALFNDDEVGELISYLVSCRVFEEPYKVAIINKEKLIYNYKSNEIKKLRDELSKSAGDTSKSLDILKKIDKLTKDLSKYNILEA</sequence>
<keyword evidence="10 12" id="KW-0238">DNA-binding</keyword>
<keyword evidence="7 12" id="KW-0863">Zinc-finger</keyword>
<dbReference type="InterPro" id="IPR030846">
    <property type="entry name" value="DnaG_bac"/>
</dbReference>
<comment type="similarity">
    <text evidence="12 13">Belongs to the DnaG primase family.</text>
</comment>
<dbReference type="InterPro" id="IPR006171">
    <property type="entry name" value="TOPRIM_dom"/>
</dbReference>
<dbReference type="PROSITE" id="PS50880">
    <property type="entry name" value="TOPRIM"/>
    <property type="match status" value="1"/>
</dbReference>
<comment type="subunit">
    <text evidence="12">Monomer. Interacts with DnaB.</text>
</comment>
<dbReference type="CDD" id="cd03364">
    <property type="entry name" value="TOPRIM_DnaG_primases"/>
    <property type="match status" value="1"/>
</dbReference>
<dbReference type="InterPro" id="IPR016136">
    <property type="entry name" value="DNA_helicase_N/primase_C"/>
</dbReference>
<comment type="caution">
    <text evidence="16">The sequence shown here is derived from an EMBL/GenBank/DDBJ whole genome shotgun (WGS) entry which is preliminary data.</text>
</comment>
<keyword evidence="5 12" id="KW-0235">DNA replication</keyword>
<comment type="cofactor">
    <cofactor evidence="12 13 14">
        <name>Zn(2+)</name>
        <dbReference type="ChEBI" id="CHEBI:29105"/>
    </cofactor>
    <text evidence="12 13 14">Binds 1 zinc ion per monomer.</text>
</comment>
<evidence type="ECO:0000259" key="15">
    <source>
        <dbReference type="PROSITE" id="PS50880"/>
    </source>
</evidence>
<evidence type="ECO:0000256" key="6">
    <source>
        <dbReference type="ARBA" id="ARBA00022723"/>
    </source>
</evidence>
<evidence type="ECO:0000256" key="2">
    <source>
        <dbReference type="ARBA" id="ARBA00022515"/>
    </source>
</evidence>
<dbReference type="Pfam" id="PF01807">
    <property type="entry name" value="Zn_ribbon_DnaG"/>
    <property type="match status" value="1"/>
</dbReference>
<comment type="catalytic activity">
    <reaction evidence="12">
        <text>ssDNA + n NTP = ssDNA/pppN(pN)n-1 hybrid + (n-1) diphosphate.</text>
        <dbReference type="EC" id="2.7.7.101"/>
    </reaction>
</comment>
<evidence type="ECO:0000256" key="13">
    <source>
        <dbReference type="PIRNR" id="PIRNR002811"/>
    </source>
</evidence>
<evidence type="ECO:0000256" key="14">
    <source>
        <dbReference type="PIRSR" id="PIRSR002811-1"/>
    </source>
</evidence>
<dbReference type="EMBL" id="PNIN01000051">
    <property type="protein sequence ID" value="PMP70597.1"/>
    <property type="molecule type" value="Genomic_DNA"/>
</dbReference>
<organism evidence="16 17">
    <name type="scientific">Calditerrivibrio nitroreducens</name>
    <dbReference type="NCBI Taxonomy" id="477976"/>
    <lineage>
        <taxon>Bacteria</taxon>
        <taxon>Pseudomonadati</taxon>
        <taxon>Deferribacterota</taxon>
        <taxon>Deferribacteres</taxon>
        <taxon>Deferribacterales</taxon>
        <taxon>Calditerrivibrionaceae</taxon>
    </lineage>
</organism>
<protein>
    <recommendedName>
        <fullName evidence="12 13">DNA primase</fullName>
        <ecNumber evidence="12">2.7.7.101</ecNumber>
    </recommendedName>
</protein>
<evidence type="ECO:0000256" key="5">
    <source>
        <dbReference type="ARBA" id="ARBA00022705"/>
    </source>
</evidence>
<dbReference type="GO" id="GO:0008270">
    <property type="term" value="F:zinc ion binding"/>
    <property type="evidence" value="ECO:0007669"/>
    <property type="project" value="UniProtKB-UniRule"/>
</dbReference>
<keyword evidence="9" id="KW-0460">Magnesium</keyword>
<dbReference type="SUPFAM" id="SSF56731">
    <property type="entry name" value="DNA primase core"/>
    <property type="match status" value="1"/>
</dbReference>
<name>A0A2J6WJS8_9BACT</name>
<dbReference type="InterPro" id="IPR002694">
    <property type="entry name" value="Znf_CHC2"/>
</dbReference>
<evidence type="ECO:0000256" key="11">
    <source>
        <dbReference type="ARBA" id="ARBA00023163"/>
    </source>
</evidence>
<dbReference type="FunFam" id="3.90.580.10:FF:000001">
    <property type="entry name" value="DNA primase"/>
    <property type="match status" value="1"/>
</dbReference>
<dbReference type="GO" id="GO:1990077">
    <property type="term" value="C:primosome complex"/>
    <property type="evidence" value="ECO:0007669"/>
    <property type="project" value="UniProtKB-KW"/>
</dbReference>
<dbReference type="Pfam" id="PF08275">
    <property type="entry name" value="DNAG_N"/>
    <property type="match status" value="1"/>
</dbReference>
<reference evidence="16 17" key="1">
    <citation type="submission" date="2018-01" db="EMBL/GenBank/DDBJ databases">
        <title>Metagenomic assembled genomes from two thermal pools in the Uzon Caldera, Kamchatka, Russia.</title>
        <authorList>
            <person name="Wilkins L."/>
            <person name="Ettinger C."/>
        </authorList>
    </citation>
    <scope>NUCLEOTIDE SEQUENCE [LARGE SCALE GENOMIC DNA]</scope>
    <source>
        <strain evidence="16">ZAV-05</strain>
    </source>
</reference>
<dbReference type="Pfam" id="PF13155">
    <property type="entry name" value="Toprim_2"/>
    <property type="match status" value="1"/>
</dbReference>
<dbReference type="InterPro" id="IPR034151">
    <property type="entry name" value="TOPRIM_DnaG_bac"/>
</dbReference>
<keyword evidence="8 12" id="KW-0862">Zinc</keyword>
<dbReference type="GO" id="GO:0003899">
    <property type="term" value="F:DNA-directed RNA polymerase activity"/>
    <property type="evidence" value="ECO:0007669"/>
    <property type="project" value="UniProtKB-UniRule"/>
</dbReference>
<dbReference type="InterPro" id="IPR037068">
    <property type="entry name" value="DNA_primase_core_N_sf"/>
</dbReference>
<dbReference type="GO" id="GO:0003677">
    <property type="term" value="F:DNA binding"/>
    <property type="evidence" value="ECO:0007669"/>
    <property type="project" value="UniProtKB-KW"/>
</dbReference>
<keyword evidence="1 12" id="KW-0240">DNA-directed RNA polymerase</keyword>
<dbReference type="EC" id="2.7.7.101" evidence="12"/>
<evidence type="ECO:0000256" key="4">
    <source>
        <dbReference type="ARBA" id="ARBA00022695"/>
    </source>
</evidence>
<feature type="domain" description="Toprim" evidence="15">
    <location>
        <begin position="276"/>
        <end position="357"/>
    </location>
</feature>
<evidence type="ECO:0000313" key="16">
    <source>
        <dbReference type="EMBL" id="PMP70597.1"/>
    </source>
</evidence>
<feature type="zinc finger region" description="CHC2-type" evidence="12 14">
    <location>
        <begin position="67"/>
        <end position="91"/>
    </location>
</feature>
<evidence type="ECO:0000313" key="17">
    <source>
        <dbReference type="Proteomes" id="UP000242881"/>
    </source>
</evidence>
<dbReference type="Proteomes" id="UP000242881">
    <property type="component" value="Unassembled WGS sequence"/>
</dbReference>
<evidence type="ECO:0000256" key="9">
    <source>
        <dbReference type="ARBA" id="ARBA00022842"/>
    </source>
</evidence>
<comment type="domain">
    <text evidence="12">Contains an N-terminal zinc-binding domain, a central core domain that contains the primase activity, and a C-terminal DnaB-binding domain.</text>
</comment>
<dbReference type="PIRSF" id="PIRSF002811">
    <property type="entry name" value="DnaG"/>
    <property type="match status" value="1"/>
</dbReference>
<dbReference type="SUPFAM" id="SSF57783">
    <property type="entry name" value="Zinc beta-ribbon"/>
    <property type="match status" value="1"/>
</dbReference>
<dbReference type="InterPro" id="IPR050219">
    <property type="entry name" value="DnaG_primase"/>
</dbReference>
<evidence type="ECO:0000256" key="8">
    <source>
        <dbReference type="ARBA" id="ARBA00022833"/>
    </source>
</evidence>
<evidence type="ECO:0000256" key="7">
    <source>
        <dbReference type="ARBA" id="ARBA00022771"/>
    </source>
</evidence>
<dbReference type="HAMAP" id="MF_00974">
    <property type="entry name" value="DNA_primase_DnaG"/>
    <property type="match status" value="1"/>
</dbReference>